<evidence type="ECO:0000256" key="1">
    <source>
        <dbReference type="SAM" id="MobiDB-lite"/>
    </source>
</evidence>
<dbReference type="EMBL" id="FP929133">
    <property type="protein sequence ID" value="CBX98185.1"/>
    <property type="molecule type" value="Genomic_DNA"/>
</dbReference>
<organism evidence="3">
    <name type="scientific">Leptosphaeria maculans (strain JN3 / isolate v23.1.3 / race Av1-4-5-6-7-8)</name>
    <name type="common">Blackleg fungus</name>
    <name type="synonym">Phoma lingam</name>
    <dbReference type="NCBI Taxonomy" id="985895"/>
    <lineage>
        <taxon>Eukaryota</taxon>
        <taxon>Fungi</taxon>
        <taxon>Dikarya</taxon>
        <taxon>Ascomycota</taxon>
        <taxon>Pezizomycotina</taxon>
        <taxon>Dothideomycetes</taxon>
        <taxon>Pleosporomycetidae</taxon>
        <taxon>Pleosporales</taxon>
        <taxon>Pleosporineae</taxon>
        <taxon>Leptosphaeriaceae</taxon>
        <taxon>Plenodomus</taxon>
        <taxon>Plenodomus lingam/Leptosphaeria maculans species complex</taxon>
    </lineage>
</organism>
<gene>
    <name evidence="2" type="ORF">LEMA_P095940.1</name>
</gene>
<name>E5A3H2_LEPMJ</name>
<feature type="compositionally biased region" description="Polar residues" evidence="1">
    <location>
        <begin position="1"/>
        <end position="10"/>
    </location>
</feature>
<dbReference type="VEuPathDB" id="FungiDB:LEMA_P095940.1"/>
<protein>
    <submittedName>
        <fullName evidence="2">Predicted protein</fullName>
    </submittedName>
</protein>
<feature type="region of interest" description="Disordered" evidence="1">
    <location>
        <begin position="1"/>
        <end position="45"/>
    </location>
</feature>
<keyword evidence="3" id="KW-1185">Reference proteome</keyword>
<proteinExistence type="predicted"/>
<feature type="compositionally biased region" description="Polar residues" evidence="1">
    <location>
        <begin position="26"/>
        <end position="35"/>
    </location>
</feature>
<dbReference type="AlphaFoldDB" id="E5A3H2"/>
<evidence type="ECO:0000313" key="3">
    <source>
        <dbReference type="Proteomes" id="UP000002668"/>
    </source>
</evidence>
<dbReference type="HOGENOM" id="CLU_3207775_0_0_1"/>
<sequence length="45" mass="4847">MSNNSLSPTHDITRAQTRLEHGQKRTVPTQASGNPESLVKCAATL</sequence>
<feature type="compositionally biased region" description="Basic and acidic residues" evidence="1">
    <location>
        <begin position="11"/>
        <end position="23"/>
    </location>
</feature>
<accession>E5A3H2</accession>
<evidence type="ECO:0000313" key="2">
    <source>
        <dbReference type="EMBL" id="CBX98185.1"/>
    </source>
</evidence>
<reference evidence="3" key="1">
    <citation type="journal article" date="2011" name="Nat. Commun.">
        <title>Effector diversification within compartments of the Leptosphaeria maculans genome affected by Repeat-Induced Point mutations.</title>
        <authorList>
            <person name="Rouxel T."/>
            <person name="Grandaubert J."/>
            <person name="Hane J.K."/>
            <person name="Hoede C."/>
            <person name="van de Wouw A.P."/>
            <person name="Couloux A."/>
            <person name="Dominguez V."/>
            <person name="Anthouard V."/>
            <person name="Bally P."/>
            <person name="Bourras S."/>
            <person name="Cozijnsen A.J."/>
            <person name="Ciuffetti L.M."/>
            <person name="Degrave A."/>
            <person name="Dilmaghani A."/>
            <person name="Duret L."/>
            <person name="Fudal I."/>
            <person name="Goodwin S.B."/>
            <person name="Gout L."/>
            <person name="Glaser N."/>
            <person name="Linglin J."/>
            <person name="Kema G.H.J."/>
            <person name="Lapalu N."/>
            <person name="Lawrence C.B."/>
            <person name="May K."/>
            <person name="Meyer M."/>
            <person name="Ollivier B."/>
            <person name="Poulain J."/>
            <person name="Schoch C.L."/>
            <person name="Simon A."/>
            <person name="Spatafora J.W."/>
            <person name="Stachowiak A."/>
            <person name="Turgeon B.G."/>
            <person name="Tyler B.M."/>
            <person name="Vincent D."/>
            <person name="Weissenbach J."/>
            <person name="Amselem J."/>
            <person name="Quesneville H."/>
            <person name="Oliver R.P."/>
            <person name="Wincker P."/>
            <person name="Balesdent M.-H."/>
            <person name="Howlett B.J."/>
        </authorList>
    </citation>
    <scope>NUCLEOTIDE SEQUENCE [LARGE SCALE GENOMIC DNA]</scope>
    <source>
        <strain evidence="3">JN3 / isolate v23.1.3 / race Av1-4-5-6-7-8</strain>
    </source>
</reference>
<dbReference type="Proteomes" id="UP000002668">
    <property type="component" value="Genome"/>
</dbReference>
<dbReference type="InParanoid" id="E5A3H2"/>